<dbReference type="EMBL" id="JAUSTO010000015">
    <property type="protein sequence ID" value="MDQ0153239.1"/>
    <property type="molecule type" value="Genomic_DNA"/>
</dbReference>
<feature type="transmembrane region" description="Helical" evidence="13">
    <location>
        <begin position="237"/>
        <end position="263"/>
    </location>
</feature>
<dbReference type="Pfam" id="PF01554">
    <property type="entry name" value="MatE"/>
    <property type="match status" value="2"/>
</dbReference>
<dbReference type="PIRSF" id="PIRSF006603">
    <property type="entry name" value="DinF"/>
    <property type="match status" value="1"/>
</dbReference>
<evidence type="ECO:0000256" key="5">
    <source>
        <dbReference type="ARBA" id="ARBA00022448"/>
    </source>
</evidence>
<sequence>MKAEVRDLTRDSLGRGIFFFSLPLIFSNLLQILFNMSDIAVIGRFAGSAALGAVGSTTTLVTLFTTFLIGIGSGVNVVTARYFGQKHPEELGESVHTALLLCLGIGLFAAAAGELGTVAILKLLNTKEELLPGATLYLHIYFLGMPALALYNFGNAVFSAGGDTRKPLLYLTAAGILNVLLNFFFVLVLGMDVAGVAIASVSSQYLSAICILWALMRTEGPHALRRDKLRLNRQKAVMILAISVPAGLQNAIFQFANLFVQFGVNSFSATVVAGNAAAQNADALVYDVMAAFYTACGSYIGQNYGAGRMDRVWKTYLISMSYAFLAGIGIGGALVFSGRSFLALFTKDPAVLEEGLYRLTIMGCCYGFSSLMDTSISASRGLGRGAVPTVIVILGSCVFRVAWIFTVFAYFKTVTSLYLLYIFSWAITGVAEAAYFRKVFRGVWHSGREARVYSL</sequence>
<feature type="transmembrane region" description="Helical" evidence="13">
    <location>
        <begin position="417"/>
        <end position="436"/>
    </location>
</feature>
<feature type="transmembrane region" description="Helical" evidence="13">
    <location>
        <begin position="136"/>
        <end position="156"/>
    </location>
</feature>
<keyword evidence="15" id="KW-1185">Reference proteome</keyword>
<dbReference type="AlphaFoldDB" id="A0AAE3VBF5"/>
<evidence type="ECO:0000256" key="9">
    <source>
        <dbReference type="ARBA" id="ARBA00022989"/>
    </source>
</evidence>
<evidence type="ECO:0000256" key="2">
    <source>
        <dbReference type="ARBA" id="ARBA00004651"/>
    </source>
</evidence>
<proteinExistence type="inferred from homology"/>
<evidence type="ECO:0000256" key="7">
    <source>
        <dbReference type="ARBA" id="ARBA00022475"/>
    </source>
</evidence>
<evidence type="ECO:0000313" key="15">
    <source>
        <dbReference type="Proteomes" id="UP001241537"/>
    </source>
</evidence>
<feature type="transmembrane region" description="Helical" evidence="13">
    <location>
        <begin position="98"/>
        <end position="124"/>
    </location>
</feature>
<dbReference type="RefSeq" id="WP_307255226.1">
    <property type="nucleotide sequence ID" value="NZ_JAUSTO010000015.1"/>
</dbReference>
<keyword evidence="7" id="KW-1003">Cell membrane</keyword>
<comment type="similarity">
    <text evidence="3">Belongs to the multi antimicrobial extrusion (MATE) (TC 2.A.66.1) family.</text>
</comment>
<organism evidence="14 15">
    <name type="scientific">Moryella indoligenes</name>
    <dbReference type="NCBI Taxonomy" id="371674"/>
    <lineage>
        <taxon>Bacteria</taxon>
        <taxon>Bacillati</taxon>
        <taxon>Bacillota</taxon>
        <taxon>Clostridia</taxon>
        <taxon>Lachnospirales</taxon>
        <taxon>Lachnospiraceae</taxon>
        <taxon>Moryella</taxon>
    </lineage>
</organism>
<feature type="transmembrane region" description="Helical" evidence="13">
    <location>
        <begin position="12"/>
        <end position="34"/>
    </location>
</feature>
<comment type="subcellular location">
    <subcellularLocation>
        <location evidence="2">Cell membrane</location>
        <topology evidence="2">Multi-pass membrane protein</topology>
    </subcellularLocation>
</comment>
<dbReference type="InterPro" id="IPR050222">
    <property type="entry name" value="MATE_MdtK"/>
</dbReference>
<dbReference type="PANTHER" id="PTHR43298:SF2">
    <property type="entry name" value="FMN_FAD EXPORTER YEEO-RELATED"/>
    <property type="match status" value="1"/>
</dbReference>
<gene>
    <name evidence="14" type="ORF">J2S20_001949</name>
</gene>
<dbReference type="GO" id="GO:0015297">
    <property type="term" value="F:antiporter activity"/>
    <property type="evidence" value="ECO:0007669"/>
    <property type="project" value="UniProtKB-KW"/>
</dbReference>
<feature type="transmembrane region" description="Helical" evidence="13">
    <location>
        <begin position="313"/>
        <end position="336"/>
    </location>
</feature>
<comment type="caution">
    <text evidence="14">The sequence shown here is derived from an EMBL/GenBank/DDBJ whole genome shotgun (WGS) entry which is preliminary data.</text>
</comment>
<keyword evidence="11 13" id="KW-0472">Membrane</keyword>
<keyword evidence="9 13" id="KW-1133">Transmembrane helix</keyword>
<feature type="transmembrane region" description="Helical" evidence="13">
    <location>
        <begin position="54"/>
        <end position="78"/>
    </location>
</feature>
<feature type="transmembrane region" description="Helical" evidence="13">
    <location>
        <begin position="168"/>
        <end position="190"/>
    </location>
</feature>
<dbReference type="GO" id="GO:0042910">
    <property type="term" value="F:xenobiotic transmembrane transporter activity"/>
    <property type="evidence" value="ECO:0007669"/>
    <property type="project" value="InterPro"/>
</dbReference>
<evidence type="ECO:0000256" key="3">
    <source>
        <dbReference type="ARBA" id="ARBA00010199"/>
    </source>
</evidence>
<evidence type="ECO:0000256" key="10">
    <source>
        <dbReference type="ARBA" id="ARBA00023065"/>
    </source>
</evidence>
<evidence type="ECO:0000256" key="11">
    <source>
        <dbReference type="ARBA" id="ARBA00023136"/>
    </source>
</evidence>
<dbReference type="PANTHER" id="PTHR43298">
    <property type="entry name" value="MULTIDRUG RESISTANCE PROTEIN NORM-RELATED"/>
    <property type="match status" value="1"/>
</dbReference>
<evidence type="ECO:0000256" key="12">
    <source>
        <dbReference type="ARBA" id="ARBA00031636"/>
    </source>
</evidence>
<accession>A0AAE3VBF5</accession>
<comment type="function">
    <text evidence="1">Multidrug efflux pump.</text>
</comment>
<evidence type="ECO:0000256" key="6">
    <source>
        <dbReference type="ARBA" id="ARBA00022449"/>
    </source>
</evidence>
<evidence type="ECO:0000256" key="13">
    <source>
        <dbReference type="SAM" id="Phobius"/>
    </source>
</evidence>
<evidence type="ECO:0000256" key="8">
    <source>
        <dbReference type="ARBA" id="ARBA00022692"/>
    </source>
</evidence>
<keyword evidence="6" id="KW-0050">Antiport</keyword>
<keyword evidence="8 13" id="KW-0812">Transmembrane</keyword>
<name>A0AAE3VBF5_9FIRM</name>
<evidence type="ECO:0000256" key="1">
    <source>
        <dbReference type="ARBA" id="ARBA00003408"/>
    </source>
</evidence>
<dbReference type="InterPro" id="IPR002528">
    <property type="entry name" value="MATE_fam"/>
</dbReference>
<feature type="transmembrane region" description="Helical" evidence="13">
    <location>
        <begin position="196"/>
        <end position="216"/>
    </location>
</feature>
<reference evidence="14" key="1">
    <citation type="submission" date="2023-07" db="EMBL/GenBank/DDBJ databases">
        <title>Genomic Encyclopedia of Type Strains, Phase IV (KMG-IV): sequencing the most valuable type-strain genomes for metagenomic binning, comparative biology and taxonomic classification.</title>
        <authorList>
            <person name="Goeker M."/>
        </authorList>
    </citation>
    <scope>NUCLEOTIDE SEQUENCE</scope>
    <source>
        <strain evidence="14">DSM 19659</strain>
    </source>
</reference>
<evidence type="ECO:0000256" key="4">
    <source>
        <dbReference type="ARBA" id="ARBA00020268"/>
    </source>
</evidence>
<dbReference type="GO" id="GO:0006811">
    <property type="term" value="P:monoatomic ion transport"/>
    <property type="evidence" value="ECO:0007669"/>
    <property type="project" value="UniProtKB-KW"/>
</dbReference>
<dbReference type="NCBIfam" id="TIGR00797">
    <property type="entry name" value="matE"/>
    <property type="match status" value="1"/>
</dbReference>
<keyword evidence="10" id="KW-0406">Ion transport</keyword>
<evidence type="ECO:0000313" key="14">
    <source>
        <dbReference type="EMBL" id="MDQ0153239.1"/>
    </source>
</evidence>
<dbReference type="GO" id="GO:0005886">
    <property type="term" value="C:plasma membrane"/>
    <property type="evidence" value="ECO:0007669"/>
    <property type="project" value="UniProtKB-SubCell"/>
</dbReference>
<dbReference type="Proteomes" id="UP001241537">
    <property type="component" value="Unassembled WGS sequence"/>
</dbReference>
<keyword evidence="5" id="KW-0813">Transport</keyword>
<protein>
    <recommendedName>
        <fullName evidence="4">Probable multidrug resistance protein NorM</fullName>
    </recommendedName>
    <alternativeName>
        <fullName evidence="12">Multidrug-efflux transporter</fullName>
    </alternativeName>
</protein>
<dbReference type="CDD" id="cd13138">
    <property type="entry name" value="MATE_yoeA_like"/>
    <property type="match status" value="1"/>
</dbReference>
<feature type="transmembrane region" description="Helical" evidence="13">
    <location>
        <begin position="386"/>
        <end position="411"/>
    </location>
</feature>
<dbReference type="InterPro" id="IPR048279">
    <property type="entry name" value="MdtK-like"/>
</dbReference>